<keyword evidence="1" id="KW-0433">Leucine-rich repeat</keyword>
<reference evidence="6" key="1">
    <citation type="submission" date="2018-07" db="EMBL/GenBank/DDBJ databases">
        <authorList>
            <person name="Quirk P.G."/>
            <person name="Krulwich T.A."/>
        </authorList>
    </citation>
    <scope>NUCLEOTIDE SEQUENCE</scope>
</reference>
<evidence type="ECO:0000256" key="2">
    <source>
        <dbReference type="ARBA" id="ARBA00022737"/>
    </source>
</evidence>
<dbReference type="Gene3D" id="3.80.10.10">
    <property type="entry name" value="Ribonuclease Inhibitor"/>
    <property type="match status" value="1"/>
</dbReference>
<keyword evidence="4" id="KW-1133">Transmembrane helix</keyword>
<accession>A0A336M173</accession>
<feature type="signal peptide" evidence="5">
    <location>
        <begin position="1"/>
        <end position="26"/>
    </location>
</feature>
<evidence type="ECO:0000313" key="6">
    <source>
        <dbReference type="EMBL" id="SSX23995.1"/>
    </source>
</evidence>
<dbReference type="InterPro" id="IPR032675">
    <property type="entry name" value="LRR_dom_sf"/>
</dbReference>
<keyword evidence="5" id="KW-0732">Signal</keyword>
<name>A0A336M173_CULSO</name>
<protein>
    <submittedName>
        <fullName evidence="6">CSON009889 protein</fullName>
    </submittedName>
</protein>
<proteinExistence type="predicted"/>
<keyword evidence="4" id="KW-0472">Membrane</keyword>
<organism evidence="6">
    <name type="scientific">Culicoides sonorensis</name>
    <name type="common">Biting midge</name>
    <dbReference type="NCBI Taxonomy" id="179676"/>
    <lineage>
        <taxon>Eukaryota</taxon>
        <taxon>Metazoa</taxon>
        <taxon>Ecdysozoa</taxon>
        <taxon>Arthropoda</taxon>
        <taxon>Hexapoda</taxon>
        <taxon>Insecta</taxon>
        <taxon>Pterygota</taxon>
        <taxon>Neoptera</taxon>
        <taxon>Endopterygota</taxon>
        <taxon>Diptera</taxon>
        <taxon>Nematocera</taxon>
        <taxon>Chironomoidea</taxon>
        <taxon>Ceratopogonidae</taxon>
        <taxon>Ceratopogoninae</taxon>
        <taxon>Culicoides</taxon>
        <taxon>Monoculicoides</taxon>
    </lineage>
</organism>
<keyword evidence="2" id="KW-0677">Repeat</keyword>
<feature type="coiled-coil region" evidence="3">
    <location>
        <begin position="422"/>
        <end position="449"/>
    </location>
</feature>
<sequence>MDLIGVRNSILRIVLILFGICHFVTPNVDLNDSVVIPVINCSYVEHEIFYNTRACIFDNIVLLEEEPFKIDTTYEGTFIHHGLFKTIKFINSHINYVPKKFFQVFYNAERFYMNASDVEKVRYDAFEYAINVREIYLDHNRIMLLEDQAFTPAQQTSLIDLSHNLLEFFNKKAFERQTQLRRLYLSYNRIDKLDKDAFHSIPQLSVIKLDYNLITNIEPELFSQNLFIEEIDLSNNKLLTLELHFRSNRVRKLLAYSNYIVKFWIKSHVPTYDVSVNLANNKIAQFCLPQNIEIVILNVENNRFQQDLIEITNITALTTLRELYLGQNKLLKLEAGTFANLINLKYLGLPSTDLKEIYKDAMEPLQNLTVLDISYNPLKTIDLDALSPLVNLRSLYINGDDLSGMDINNVRDYLPNIFEIEISDTQWNCAKLEERIHEMRNKSVYLKANQLRYSNRRDSVNGIPCYVDKNTTNFSNLDRHEKYSNWDFNWFVVGGTILAIILAIILIVKTVKYILVNKRERHNGYLQRQHRDMFTDVQYSD</sequence>
<keyword evidence="3" id="KW-0175">Coiled coil</keyword>
<dbReference type="Pfam" id="PF13855">
    <property type="entry name" value="LRR_8"/>
    <property type="match status" value="2"/>
</dbReference>
<dbReference type="PANTHER" id="PTHR24366:SF171">
    <property type="entry name" value="LEUCINE RICH REPEAT NEURONAL 4"/>
    <property type="match status" value="1"/>
</dbReference>
<dbReference type="SMART" id="SM00369">
    <property type="entry name" value="LRR_TYP"/>
    <property type="match status" value="5"/>
</dbReference>
<feature type="transmembrane region" description="Helical" evidence="4">
    <location>
        <begin position="488"/>
        <end position="511"/>
    </location>
</feature>
<dbReference type="VEuPathDB" id="VectorBase:CSON009889"/>
<dbReference type="InterPro" id="IPR003591">
    <property type="entry name" value="Leu-rich_rpt_typical-subtyp"/>
</dbReference>
<dbReference type="InterPro" id="IPR001611">
    <property type="entry name" value="Leu-rich_rpt"/>
</dbReference>
<feature type="chain" id="PRO_5016438217" evidence="5">
    <location>
        <begin position="27"/>
        <end position="541"/>
    </location>
</feature>
<dbReference type="SUPFAM" id="SSF52058">
    <property type="entry name" value="L domain-like"/>
    <property type="match status" value="1"/>
</dbReference>
<evidence type="ECO:0000256" key="5">
    <source>
        <dbReference type="SAM" id="SignalP"/>
    </source>
</evidence>
<dbReference type="PANTHER" id="PTHR24366">
    <property type="entry name" value="IG(IMMUNOGLOBULIN) AND LRR(LEUCINE RICH REPEAT) DOMAINS"/>
    <property type="match status" value="1"/>
</dbReference>
<evidence type="ECO:0000256" key="1">
    <source>
        <dbReference type="ARBA" id="ARBA00022614"/>
    </source>
</evidence>
<keyword evidence="4" id="KW-0812">Transmembrane</keyword>
<gene>
    <name evidence="6" type="primary">CSON009889</name>
</gene>
<dbReference type="EMBL" id="UFQT01000397">
    <property type="protein sequence ID" value="SSX23995.1"/>
    <property type="molecule type" value="Genomic_DNA"/>
</dbReference>
<evidence type="ECO:0000256" key="3">
    <source>
        <dbReference type="SAM" id="Coils"/>
    </source>
</evidence>
<dbReference type="AlphaFoldDB" id="A0A336M173"/>
<evidence type="ECO:0000256" key="4">
    <source>
        <dbReference type="SAM" id="Phobius"/>
    </source>
</evidence>
<dbReference type="PROSITE" id="PS51450">
    <property type="entry name" value="LRR"/>
    <property type="match status" value="2"/>
</dbReference>